<dbReference type="InterPro" id="IPR009048">
    <property type="entry name" value="A-macroglobulin_rcpt-bd"/>
</dbReference>
<evidence type="ECO:0000313" key="5">
    <source>
        <dbReference type="EMBL" id="CAJ0956149.1"/>
    </source>
</evidence>
<gene>
    <name evidence="5" type="ORF">RIMI_LOCUS15401615</name>
</gene>
<name>A0ABN9M3Y6_9NEOB</name>
<keyword evidence="6" id="KW-1185">Reference proteome</keyword>
<sequence>MSTVSMEICTKFLKNQDATMTILEISMMTGYAPDTNELSKLGFLKRECDFYLQLKKGVDRYISNFEINKGAFDKGTLILYIDRVSHMEDECLKFFLHQYFEVGIIHPGSVTVYDYYSPENRCTKFYHLEEGSKLLGKICKGDVCRCAEENCFMQQQLEEVSALVRVNKACEPSVDYVFKTTLIAIESKENFDNYVMTIKTVIKEGTDIVAVNSNRNFISHSKCKKALKLEKGRDYLIWGVNKDLWNVGSTG</sequence>
<feature type="domain" description="NTR" evidence="4">
    <location>
        <begin position="151"/>
        <end position="251"/>
    </location>
</feature>
<organism evidence="5 6">
    <name type="scientific">Ranitomeya imitator</name>
    <name type="common">mimic poison frog</name>
    <dbReference type="NCBI Taxonomy" id="111125"/>
    <lineage>
        <taxon>Eukaryota</taxon>
        <taxon>Metazoa</taxon>
        <taxon>Chordata</taxon>
        <taxon>Craniata</taxon>
        <taxon>Vertebrata</taxon>
        <taxon>Euteleostomi</taxon>
        <taxon>Amphibia</taxon>
        <taxon>Batrachia</taxon>
        <taxon>Anura</taxon>
        <taxon>Neobatrachia</taxon>
        <taxon>Hyloidea</taxon>
        <taxon>Dendrobatidae</taxon>
        <taxon>Dendrobatinae</taxon>
        <taxon>Ranitomeya</taxon>
    </lineage>
</organism>
<reference evidence="5" key="1">
    <citation type="submission" date="2023-07" db="EMBL/GenBank/DDBJ databases">
        <authorList>
            <person name="Stuckert A."/>
        </authorList>
    </citation>
    <scope>NUCLEOTIDE SEQUENCE</scope>
</reference>
<dbReference type="InterPro" id="IPR050473">
    <property type="entry name" value="A2M/Complement_sys"/>
</dbReference>
<dbReference type="Pfam" id="PF07677">
    <property type="entry name" value="A2M_recep"/>
    <property type="match status" value="1"/>
</dbReference>
<dbReference type="InterPro" id="IPR001134">
    <property type="entry name" value="Netrin_domain"/>
</dbReference>
<dbReference type="PANTHER" id="PTHR11412">
    <property type="entry name" value="MACROGLOBULIN / COMPLEMENT"/>
    <property type="match status" value="1"/>
</dbReference>
<dbReference type="Proteomes" id="UP001176940">
    <property type="component" value="Unassembled WGS sequence"/>
</dbReference>
<dbReference type="Gene3D" id="2.60.40.690">
    <property type="entry name" value="Alpha-macroglobulin, receptor-binding domain"/>
    <property type="match status" value="1"/>
</dbReference>
<comment type="subcellular location">
    <subcellularLocation>
        <location evidence="1">Secreted</location>
    </subcellularLocation>
</comment>
<evidence type="ECO:0000313" key="6">
    <source>
        <dbReference type="Proteomes" id="UP001176940"/>
    </source>
</evidence>
<evidence type="ECO:0000256" key="3">
    <source>
        <dbReference type="ARBA" id="ARBA00023157"/>
    </source>
</evidence>
<keyword evidence="2" id="KW-0964">Secreted</keyword>
<keyword evidence="3" id="KW-1015">Disulfide bond</keyword>
<dbReference type="EMBL" id="CAUEEQ010041374">
    <property type="protein sequence ID" value="CAJ0956149.1"/>
    <property type="molecule type" value="Genomic_DNA"/>
</dbReference>
<dbReference type="InterPro" id="IPR036595">
    <property type="entry name" value="A-macroglobulin_rcpt-bd_sf"/>
</dbReference>
<comment type="caution">
    <text evidence="5">The sequence shown here is derived from an EMBL/GenBank/DDBJ whole genome shotgun (WGS) entry which is preliminary data.</text>
</comment>
<dbReference type="InterPro" id="IPR018933">
    <property type="entry name" value="Netrin_module_non-TIMP"/>
</dbReference>
<dbReference type="SUPFAM" id="SSF50242">
    <property type="entry name" value="TIMP-like"/>
    <property type="match status" value="1"/>
</dbReference>
<evidence type="ECO:0000256" key="2">
    <source>
        <dbReference type="ARBA" id="ARBA00022525"/>
    </source>
</evidence>
<dbReference type="SUPFAM" id="SSF49410">
    <property type="entry name" value="Alpha-macroglobulin receptor domain"/>
    <property type="match status" value="1"/>
</dbReference>
<dbReference type="PANTHER" id="PTHR11412:SF81">
    <property type="entry name" value="COMPLEMENT C3"/>
    <property type="match status" value="1"/>
</dbReference>
<proteinExistence type="predicted"/>
<dbReference type="PROSITE" id="PS50189">
    <property type="entry name" value="NTR"/>
    <property type="match status" value="1"/>
</dbReference>
<dbReference type="Pfam" id="PF01759">
    <property type="entry name" value="NTR"/>
    <property type="match status" value="1"/>
</dbReference>
<accession>A0ABN9M3Y6</accession>
<dbReference type="SMART" id="SM01361">
    <property type="entry name" value="A2M_recep"/>
    <property type="match status" value="1"/>
</dbReference>
<protein>
    <recommendedName>
        <fullName evidence="4">NTR domain-containing protein</fullName>
    </recommendedName>
</protein>
<dbReference type="InterPro" id="IPR008993">
    <property type="entry name" value="TIMP-like_OB-fold"/>
</dbReference>
<dbReference type="Gene3D" id="2.40.50.120">
    <property type="match status" value="1"/>
</dbReference>
<evidence type="ECO:0000256" key="1">
    <source>
        <dbReference type="ARBA" id="ARBA00004613"/>
    </source>
</evidence>
<dbReference type="SMART" id="SM00643">
    <property type="entry name" value="C345C"/>
    <property type="match status" value="1"/>
</dbReference>
<evidence type="ECO:0000259" key="4">
    <source>
        <dbReference type="PROSITE" id="PS50189"/>
    </source>
</evidence>